<name>A0ABQ9AHU8_9ROSI</name>
<keyword evidence="2" id="KW-1133">Transmembrane helix</keyword>
<reference evidence="3" key="2">
    <citation type="journal article" date="2023" name="Int. J. Mol. Sci.">
        <title>De Novo Assembly and Annotation of 11 Diverse Shrub Willow (Salix) Genomes Reveals Novel Gene Organization in Sex-Linked Regions.</title>
        <authorList>
            <person name="Hyden B."/>
            <person name="Feng K."/>
            <person name="Yates T.B."/>
            <person name="Jawdy S."/>
            <person name="Cereghino C."/>
            <person name="Smart L.B."/>
            <person name="Muchero W."/>
        </authorList>
    </citation>
    <scope>NUCLEOTIDE SEQUENCE</scope>
    <source>
        <tissue evidence="3">Shoot tip</tissue>
    </source>
</reference>
<organism evidence="3 4">
    <name type="scientific">Salix suchowensis</name>
    <dbReference type="NCBI Taxonomy" id="1278906"/>
    <lineage>
        <taxon>Eukaryota</taxon>
        <taxon>Viridiplantae</taxon>
        <taxon>Streptophyta</taxon>
        <taxon>Embryophyta</taxon>
        <taxon>Tracheophyta</taxon>
        <taxon>Spermatophyta</taxon>
        <taxon>Magnoliopsida</taxon>
        <taxon>eudicotyledons</taxon>
        <taxon>Gunneridae</taxon>
        <taxon>Pentapetalae</taxon>
        <taxon>rosids</taxon>
        <taxon>fabids</taxon>
        <taxon>Malpighiales</taxon>
        <taxon>Salicaceae</taxon>
        <taxon>Saliceae</taxon>
        <taxon>Salix</taxon>
    </lineage>
</organism>
<keyword evidence="2" id="KW-0472">Membrane</keyword>
<dbReference type="Proteomes" id="UP001141253">
    <property type="component" value="Chromosome 15W"/>
</dbReference>
<keyword evidence="2" id="KW-0812">Transmembrane</keyword>
<dbReference type="EMBL" id="JAPFFI010000020">
    <property type="protein sequence ID" value="KAJ6340031.1"/>
    <property type="molecule type" value="Genomic_DNA"/>
</dbReference>
<feature type="region of interest" description="Disordered" evidence="1">
    <location>
        <begin position="1"/>
        <end position="25"/>
    </location>
</feature>
<gene>
    <name evidence="3" type="ORF">OIU77_007889</name>
</gene>
<comment type="caution">
    <text evidence="3">The sequence shown here is derived from an EMBL/GenBank/DDBJ whole genome shotgun (WGS) entry which is preliminary data.</text>
</comment>
<proteinExistence type="predicted"/>
<keyword evidence="4" id="KW-1185">Reference proteome</keyword>
<evidence type="ECO:0000256" key="1">
    <source>
        <dbReference type="SAM" id="MobiDB-lite"/>
    </source>
</evidence>
<feature type="transmembrane region" description="Helical" evidence="2">
    <location>
        <begin position="37"/>
        <end position="57"/>
    </location>
</feature>
<reference evidence="3" key="1">
    <citation type="submission" date="2022-10" db="EMBL/GenBank/DDBJ databases">
        <authorList>
            <person name="Hyden B.L."/>
            <person name="Feng K."/>
            <person name="Yates T."/>
            <person name="Jawdy S."/>
            <person name="Smart L.B."/>
            <person name="Muchero W."/>
        </authorList>
    </citation>
    <scope>NUCLEOTIDE SEQUENCE</scope>
    <source>
        <tissue evidence="3">Shoot tip</tissue>
    </source>
</reference>
<protein>
    <submittedName>
        <fullName evidence="3">Uncharacterized protein</fullName>
    </submittedName>
</protein>
<evidence type="ECO:0000256" key="2">
    <source>
        <dbReference type="SAM" id="Phobius"/>
    </source>
</evidence>
<accession>A0ABQ9AHU8</accession>
<evidence type="ECO:0000313" key="4">
    <source>
        <dbReference type="Proteomes" id="UP001141253"/>
    </source>
</evidence>
<sequence length="183" mass="20489">MEQTRAPRIVELDSQSDPSESGQKRCRGIGNISKRSYACSLLLIGGIPSMPLFYSMIDFGYATLIQKRMCAITNDESLLSICKRAFLGVVLDLNREKWSLETAFGPKDARLSISEEAKLKEDEVRLWVTRQRRRRPDQDLENVGNRLDKSCKPGSEKACSTDPSNSGFHGSKCASWEEIAALI</sequence>
<evidence type="ECO:0000313" key="3">
    <source>
        <dbReference type="EMBL" id="KAJ6340031.1"/>
    </source>
</evidence>